<sequence>MSRNYEEMSDGEITWRVHHAVNEIPDGHATICTADYCNNPSDAWPIIVDFDITVRGGGVACVDRNYFDVPIHVTRNRNPLRAAMICFLKMKDNEQ</sequence>
<proteinExistence type="predicted"/>
<dbReference type="KEGG" id="vg:77925267"/>
<evidence type="ECO:0000313" key="2">
    <source>
        <dbReference type="Proteomes" id="UP000500903"/>
    </source>
</evidence>
<dbReference type="Pfam" id="PF10765">
    <property type="entry name" value="Phage_P22_NinX"/>
    <property type="match status" value="1"/>
</dbReference>
<name>A0A6B7SF81_9CAUD</name>
<protein>
    <submittedName>
        <fullName evidence="1">NinX protein</fullName>
    </submittedName>
</protein>
<dbReference type="Proteomes" id="UP000500903">
    <property type="component" value="Segment"/>
</dbReference>
<dbReference type="GeneID" id="77925267"/>
<dbReference type="EMBL" id="MN512538">
    <property type="protein sequence ID" value="QGF21008.1"/>
    <property type="molecule type" value="Genomic_DNA"/>
</dbReference>
<keyword evidence="2" id="KW-1185">Reference proteome</keyword>
<accession>A0A6B7SF81</accession>
<dbReference type="RefSeq" id="YP_010649707.1">
    <property type="nucleotide sequence ID" value="NC_070772.1"/>
</dbReference>
<dbReference type="InterPro" id="IPR019701">
    <property type="entry name" value="Phage_P22_NinX"/>
</dbReference>
<reference evidence="1 2" key="1">
    <citation type="journal article" date="2020" name="Sci. Rep.">
        <title>A novel vibriophage exhibits inhibitory activity against host protein synthesis machinery.</title>
        <authorList>
            <person name="Thammatinna K."/>
            <person name="Egan M.E."/>
            <person name="Htoo H.H."/>
            <person name="Khanna K."/>
            <person name="Sugie J."/>
            <person name="Nideffer J.F."/>
            <person name="Villa E."/>
            <person name="Tassanakajon A."/>
            <person name="Pogliano J."/>
            <person name="Nonejuie P."/>
            <person name="Chaikeeratisak V."/>
        </authorList>
    </citation>
    <scope>NUCLEOTIDE SEQUENCE [LARGE SCALE GENOMIC DNA]</scope>
</reference>
<organism evidence="1 2">
    <name type="scientific">Vibrio phage Seahorse</name>
    <dbReference type="NCBI Taxonomy" id="2662136"/>
    <lineage>
        <taxon>Viruses</taxon>
        <taxon>Duplodnaviria</taxon>
        <taxon>Heunggongvirae</taxon>
        <taxon>Uroviricota</taxon>
        <taxon>Caudoviricetes</taxon>
        <taxon>Seahorsevirus</taxon>
        <taxon>Seahorsevirus seahorse</taxon>
    </lineage>
</organism>
<evidence type="ECO:0000313" key="1">
    <source>
        <dbReference type="EMBL" id="QGF21008.1"/>
    </source>
</evidence>